<organism evidence="5 6">
    <name type="scientific">Hibiscus sabdariffa</name>
    <name type="common">roselle</name>
    <dbReference type="NCBI Taxonomy" id="183260"/>
    <lineage>
        <taxon>Eukaryota</taxon>
        <taxon>Viridiplantae</taxon>
        <taxon>Streptophyta</taxon>
        <taxon>Embryophyta</taxon>
        <taxon>Tracheophyta</taxon>
        <taxon>Spermatophyta</taxon>
        <taxon>Magnoliopsida</taxon>
        <taxon>eudicotyledons</taxon>
        <taxon>Gunneridae</taxon>
        <taxon>Pentapetalae</taxon>
        <taxon>rosids</taxon>
        <taxon>malvids</taxon>
        <taxon>Malvales</taxon>
        <taxon>Malvaceae</taxon>
        <taxon>Malvoideae</taxon>
        <taxon>Hibiscus</taxon>
    </lineage>
</organism>
<evidence type="ECO:0000313" key="6">
    <source>
        <dbReference type="Proteomes" id="UP001472677"/>
    </source>
</evidence>
<accession>A0ABR2G0N7</accession>
<protein>
    <recommendedName>
        <fullName evidence="4">GAT domain-containing protein</fullName>
    </recommendedName>
</protein>
<dbReference type="Pfam" id="PF03127">
    <property type="entry name" value="GAT"/>
    <property type="match status" value="1"/>
</dbReference>
<name>A0ABR2G0N7_9ROSI</name>
<dbReference type="InterPro" id="IPR004152">
    <property type="entry name" value="GAT_dom"/>
</dbReference>
<dbReference type="PROSITE" id="PS50909">
    <property type="entry name" value="GAT"/>
    <property type="match status" value="1"/>
</dbReference>
<dbReference type="InterPro" id="IPR038425">
    <property type="entry name" value="GAT_sf"/>
</dbReference>
<dbReference type="InterPro" id="IPR044836">
    <property type="entry name" value="TOL_plant"/>
</dbReference>
<evidence type="ECO:0000256" key="2">
    <source>
        <dbReference type="ARBA" id="ARBA00007708"/>
    </source>
</evidence>
<dbReference type="SUPFAM" id="SSF89009">
    <property type="entry name" value="GAT-like domain"/>
    <property type="match status" value="1"/>
</dbReference>
<sequence>MTHSLSMIFMSKAFDVARNNVELLSIVLSSSPQQDALQDELTTTLVRQCRQSQSTVVRIIETVGDNEALLFEDLNVNVDLQKALSKYEEMKKPSAVPHETMQNTMIWLAETWEEIVDVLIEGYVLDKVLQVKRFYEYEDSATTRLWKFGGGNEYFGFWDAVGFWVFGYEEDIVEEMLQLDSGRVISRLGLTQFGSRGGVGFLPLNVVMALFA</sequence>
<comment type="subcellular location">
    <subcellularLocation>
        <location evidence="1">Membrane</location>
        <topology evidence="1">Peripheral membrane protein</topology>
    </subcellularLocation>
</comment>
<gene>
    <name evidence="5" type="ORF">V6N12_024479</name>
</gene>
<feature type="domain" description="GAT" evidence="4">
    <location>
        <begin position="5"/>
        <end position="92"/>
    </location>
</feature>
<evidence type="ECO:0000256" key="1">
    <source>
        <dbReference type="ARBA" id="ARBA00004170"/>
    </source>
</evidence>
<dbReference type="PANTHER" id="PTHR46646:SF1">
    <property type="entry name" value="TOM1-LIKE PROTEIN 1"/>
    <property type="match status" value="1"/>
</dbReference>
<dbReference type="Proteomes" id="UP001472677">
    <property type="component" value="Unassembled WGS sequence"/>
</dbReference>
<dbReference type="Gene3D" id="1.20.58.160">
    <property type="match status" value="1"/>
</dbReference>
<evidence type="ECO:0000256" key="3">
    <source>
        <dbReference type="ARBA" id="ARBA00023136"/>
    </source>
</evidence>
<dbReference type="PANTHER" id="PTHR46646">
    <property type="entry name" value="TOM1-LIKE PROTEIN 1"/>
    <property type="match status" value="1"/>
</dbReference>
<dbReference type="EMBL" id="JBBPBM010000004">
    <property type="protein sequence ID" value="KAK8590096.1"/>
    <property type="molecule type" value="Genomic_DNA"/>
</dbReference>
<comment type="similarity">
    <text evidence="2">Belongs to the TOM1 family.</text>
</comment>
<evidence type="ECO:0000259" key="4">
    <source>
        <dbReference type="PROSITE" id="PS50909"/>
    </source>
</evidence>
<comment type="caution">
    <text evidence="5">The sequence shown here is derived from an EMBL/GenBank/DDBJ whole genome shotgun (WGS) entry which is preliminary data.</text>
</comment>
<keyword evidence="3" id="KW-0472">Membrane</keyword>
<evidence type="ECO:0000313" key="5">
    <source>
        <dbReference type="EMBL" id="KAK8590096.1"/>
    </source>
</evidence>
<keyword evidence="6" id="KW-1185">Reference proteome</keyword>
<reference evidence="5 6" key="1">
    <citation type="journal article" date="2024" name="G3 (Bethesda)">
        <title>Genome assembly of Hibiscus sabdariffa L. provides insights into metabolisms of medicinal natural products.</title>
        <authorList>
            <person name="Kim T."/>
        </authorList>
    </citation>
    <scope>NUCLEOTIDE SEQUENCE [LARGE SCALE GENOMIC DNA]</scope>
    <source>
        <strain evidence="5">TK-2024</strain>
        <tissue evidence="5">Old leaves</tissue>
    </source>
</reference>
<proteinExistence type="inferred from homology"/>